<dbReference type="AlphaFoldDB" id="A0A927FWW9"/>
<feature type="domain" description="PilZ" evidence="1">
    <location>
        <begin position="9"/>
        <end position="81"/>
    </location>
</feature>
<evidence type="ECO:0000313" key="2">
    <source>
        <dbReference type="EMBL" id="MBD8065511.1"/>
    </source>
</evidence>
<dbReference type="Proteomes" id="UP000654108">
    <property type="component" value="Unassembled WGS sequence"/>
</dbReference>
<dbReference type="InterPro" id="IPR009875">
    <property type="entry name" value="PilZ_domain"/>
</dbReference>
<dbReference type="SUPFAM" id="SSF141371">
    <property type="entry name" value="PilZ domain-like"/>
    <property type="match status" value="1"/>
</dbReference>
<evidence type="ECO:0000313" key="3">
    <source>
        <dbReference type="Proteomes" id="UP000654108"/>
    </source>
</evidence>
<protein>
    <submittedName>
        <fullName evidence="2">PilZ domain-containing protein</fullName>
    </submittedName>
</protein>
<keyword evidence="3" id="KW-1185">Reference proteome</keyword>
<dbReference type="RefSeq" id="WP_191774473.1">
    <property type="nucleotide sequence ID" value="NZ_JACYFU010000002.1"/>
</dbReference>
<dbReference type="EMBL" id="JACYFU010000002">
    <property type="protein sequence ID" value="MBD8065511.1"/>
    <property type="molecule type" value="Genomic_DNA"/>
</dbReference>
<name>A0A927FWW9_9HYPH</name>
<dbReference type="Pfam" id="PF07238">
    <property type="entry name" value="PilZ"/>
    <property type="match status" value="1"/>
</dbReference>
<accession>A0A927FWW9</accession>
<proteinExistence type="predicted"/>
<reference evidence="2" key="1">
    <citation type="submission" date="2020-09" db="EMBL/GenBank/DDBJ databases">
        <title>Genome seq and assembly of Devosia sp.</title>
        <authorList>
            <person name="Chhetri G."/>
        </authorList>
    </citation>
    <scope>NUCLEOTIDE SEQUENCE</scope>
    <source>
        <strain evidence="2">PTR5</strain>
    </source>
</reference>
<dbReference type="GO" id="GO:0035438">
    <property type="term" value="F:cyclic-di-GMP binding"/>
    <property type="evidence" value="ECO:0007669"/>
    <property type="project" value="InterPro"/>
</dbReference>
<evidence type="ECO:0000259" key="1">
    <source>
        <dbReference type="Pfam" id="PF07238"/>
    </source>
</evidence>
<gene>
    <name evidence="2" type="ORF">IC608_08490</name>
</gene>
<organism evidence="2 3">
    <name type="scientific">Devosia oryzisoli</name>
    <dbReference type="NCBI Taxonomy" id="2774138"/>
    <lineage>
        <taxon>Bacteria</taxon>
        <taxon>Pseudomonadati</taxon>
        <taxon>Pseudomonadota</taxon>
        <taxon>Alphaproteobacteria</taxon>
        <taxon>Hyphomicrobiales</taxon>
        <taxon>Devosiaceae</taxon>
        <taxon>Devosia</taxon>
    </lineage>
</organism>
<comment type="caution">
    <text evidence="2">The sequence shown here is derived from an EMBL/GenBank/DDBJ whole genome shotgun (WGS) entry which is preliminary data.</text>
</comment>
<sequence length="82" mass="9343">MNKDNRDTQRHRTLKGAKIVLNEGFSTFSCTVRNMSDTGAKLIVQSIVGVPNRFELALDDGRRFQCETAWHTEKEIGVRFIS</sequence>